<comment type="similarity">
    <text evidence="2">Belongs to the sulfotransferase 1 family.</text>
</comment>
<evidence type="ECO:0000256" key="1">
    <source>
        <dbReference type="ARBA" id="ARBA00004496"/>
    </source>
</evidence>
<dbReference type="GO" id="GO:0006584">
    <property type="term" value="P:catecholamine metabolic process"/>
    <property type="evidence" value="ECO:0007669"/>
    <property type="project" value="UniProtKB-KW"/>
</dbReference>
<comment type="caution">
    <text evidence="7">The sequence shown here is derived from an EMBL/GenBank/DDBJ whole genome shotgun (WGS) entry which is preliminary data.</text>
</comment>
<sequence length="644" mass="74679">MTEKEMYILHKGVYFPKLLHDSEGLAQLEDFSFRPDDVLIVSFPKSGTTWMHEIVPLIQAEGDPAAVHSETNWLRCPWIEHAATRALNLDQRPSPRLLTTHYHYNMMPASFFKARPKDVFTSFYHFQAMASVYVDPESTGESLNKFLDGNVAFGSWFDHVQGWMNAEDKERFLCISYEERITDLKSALTRVAQFMEKSLDSEVIDSIAEQCLFKNMKTNEMSNYSKAPEGLFDQSKSEFFRKGIIGDWKNLLTVAESEYFDSVFEDKMKDVAYTFAEGDPAAVHSETNWLRCPWIEHAATRALNLDQRPSPRLLTTHYHYNMMPASFFKARPKGWMNAEDKERFLCISYEERITDLKSALTRVAQFMEKSLDSEVIDSIAEQCLFKNMKTNEMSNYSKAPEGLFDQSKSEFFRKGTTWMHEIVPLIQAEGDPAAVHSETNWLRCPWIEHAATRALNLDQRPSPRLLTTHYHYNMMPASFFKARPKGWMNAEDKERFLCISYEERITDLKSALTRVAQFMEKSLDSEVIDSIAEQCLFKNMKTNEMSNYSKAPEGLFDQSKSEFFRKVGFGSWFDHVQGWMNAVDKEPFLFMDHGRDLKSALTRVAQFMEKSLDSEVIDSIAEQCLFKNMKTNEMSNHTPRFPRD</sequence>
<dbReference type="Pfam" id="PF00685">
    <property type="entry name" value="Sulfotransfer_1"/>
    <property type="match status" value="3"/>
</dbReference>
<comment type="subcellular location">
    <subcellularLocation>
        <location evidence="1">Cytoplasm</location>
    </subcellularLocation>
</comment>
<dbReference type="GO" id="GO:0006805">
    <property type="term" value="P:xenobiotic metabolic process"/>
    <property type="evidence" value="ECO:0007669"/>
    <property type="project" value="UniProtKB-ARBA"/>
</dbReference>
<feature type="domain" description="Sulfotransferase" evidence="6">
    <location>
        <begin position="35"/>
        <end position="271"/>
    </location>
</feature>
<accession>A0A9Q0IG15</accession>
<dbReference type="FunFam" id="3.40.50.300:FF:000433">
    <property type="entry name" value="Estrogen sulfotransferase"/>
    <property type="match status" value="1"/>
</dbReference>
<evidence type="ECO:0000256" key="2">
    <source>
        <dbReference type="ARBA" id="ARBA00005771"/>
    </source>
</evidence>
<dbReference type="PANTHER" id="PTHR11783">
    <property type="entry name" value="SULFOTRANSFERASE SULT"/>
    <property type="match status" value="1"/>
</dbReference>
<dbReference type="EMBL" id="JANIIK010000048">
    <property type="protein sequence ID" value="KAJ3599157.1"/>
    <property type="molecule type" value="Genomic_DNA"/>
</dbReference>
<protein>
    <recommendedName>
        <fullName evidence="6">Sulfotransferase domain-containing protein</fullName>
    </recommendedName>
</protein>
<evidence type="ECO:0000313" key="7">
    <source>
        <dbReference type="EMBL" id="KAJ3599157.1"/>
    </source>
</evidence>
<feature type="domain" description="Sulfotransferase" evidence="6">
    <location>
        <begin position="333"/>
        <end position="416"/>
    </location>
</feature>
<evidence type="ECO:0000313" key="8">
    <source>
        <dbReference type="Proteomes" id="UP001148018"/>
    </source>
</evidence>
<dbReference type="OrthoDB" id="205623at2759"/>
<proteinExistence type="inferred from homology"/>
<organism evidence="7 8">
    <name type="scientific">Muraenolepis orangiensis</name>
    <name type="common">Patagonian moray cod</name>
    <dbReference type="NCBI Taxonomy" id="630683"/>
    <lineage>
        <taxon>Eukaryota</taxon>
        <taxon>Metazoa</taxon>
        <taxon>Chordata</taxon>
        <taxon>Craniata</taxon>
        <taxon>Vertebrata</taxon>
        <taxon>Euteleostomi</taxon>
        <taxon>Actinopterygii</taxon>
        <taxon>Neopterygii</taxon>
        <taxon>Teleostei</taxon>
        <taxon>Neoteleostei</taxon>
        <taxon>Acanthomorphata</taxon>
        <taxon>Zeiogadaria</taxon>
        <taxon>Gadariae</taxon>
        <taxon>Gadiformes</taxon>
        <taxon>Muraenolepidoidei</taxon>
        <taxon>Muraenolepididae</taxon>
        <taxon>Muraenolepis</taxon>
    </lineage>
</organism>
<dbReference type="Gene3D" id="3.40.50.300">
    <property type="entry name" value="P-loop containing nucleotide triphosphate hydrolases"/>
    <property type="match status" value="6"/>
</dbReference>
<dbReference type="InterPro" id="IPR000863">
    <property type="entry name" value="Sulfotransferase_dom"/>
</dbReference>
<dbReference type="SUPFAM" id="SSF52540">
    <property type="entry name" value="P-loop containing nucleoside triphosphate hydrolases"/>
    <property type="match status" value="4"/>
</dbReference>
<evidence type="ECO:0000256" key="4">
    <source>
        <dbReference type="ARBA" id="ARBA00022679"/>
    </source>
</evidence>
<feature type="domain" description="Sulfotransferase" evidence="6">
    <location>
        <begin position="485"/>
        <end position="572"/>
    </location>
</feature>
<keyword evidence="4" id="KW-0808">Transferase</keyword>
<evidence type="ECO:0000259" key="6">
    <source>
        <dbReference type="Pfam" id="PF00685"/>
    </source>
</evidence>
<reference evidence="7" key="1">
    <citation type="submission" date="2022-07" db="EMBL/GenBank/DDBJ databases">
        <title>Chromosome-level genome of Muraenolepis orangiensis.</title>
        <authorList>
            <person name="Kim J."/>
        </authorList>
    </citation>
    <scope>NUCLEOTIDE SEQUENCE</scope>
    <source>
        <strain evidence="7">KU_S4_2022</strain>
        <tissue evidence="7">Muscle</tissue>
    </source>
</reference>
<dbReference type="Proteomes" id="UP001148018">
    <property type="component" value="Unassembled WGS sequence"/>
</dbReference>
<keyword evidence="5" id="KW-0128">Catecholamine metabolism</keyword>
<dbReference type="GO" id="GO:0008146">
    <property type="term" value="F:sulfotransferase activity"/>
    <property type="evidence" value="ECO:0007669"/>
    <property type="project" value="InterPro"/>
</dbReference>
<evidence type="ECO:0000256" key="5">
    <source>
        <dbReference type="ARBA" id="ARBA00022939"/>
    </source>
</evidence>
<dbReference type="InterPro" id="IPR027417">
    <property type="entry name" value="P-loop_NTPase"/>
</dbReference>
<evidence type="ECO:0000256" key="3">
    <source>
        <dbReference type="ARBA" id="ARBA00022490"/>
    </source>
</evidence>
<dbReference type="GO" id="GO:0005737">
    <property type="term" value="C:cytoplasm"/>
    <property type="evidence" value="ECO:0007669"/>
    <property type="project" value="UniProtKB-SubCell"/>
</dbReference>
<keyword evidence="3" id="KW-0963">Cytoplasm</keyword>
<dbReference type="AlphaFoldDB" id="A0A9Q0IG15"/>
<gene>
    <name evidence="7" type="ORF">NHX12_033120</name>
</gene>
<keyword evidence="8" id="KW-1185">Reference proteome</keyword>
<name>A0A9Q0IG15_9TELE</name>